<keyword evidence="1" id="KW-0808">Transferase</keyword>
<evidence type="ECO:0000259" key="2">
    <source>
        <dbReference type="PROSITE" id="PS51186"/>
    </source>
</evidence>
<feature type="domain" description="N-acetyltransferase" evidence="2">
    <location>
        <begin position="5"/>
        <end position="151"/>
    </location>
</feature>
<reference evidence="3 4" key="1">
    <citation type="submission" date="2022-03" db="EMBL/GenBank/DDBJ databases">
        <title>Agromyces sp. isolated from the gut of P. brevitarsis seulensis larvae.</title>
        <authorList>
            <person name="Won M."/>
            <person name="Kwon S.-W."/>
        </authorList>
    </citation>
    <scope>NUCLEOTIDE SEQUENCE [LARGE SCALE GENOMIC DNA]</scope>
    <source>
        <strain evidence="3 4">KACC 16215</strain>
    </source>
</reference>
<keyword evidence="4" id="KW-1185">Reference proteome</keyword>
<dbReference type="InterPro" id="IPR000182">
    <property type="entry name" value="GNAT_dom"/>
</dbReference>
<dbReference type="Gene3D" id="3.40.630.30">
    <property type="match status" value="1"/>
</dbReference>
<evidence type="ECO:0000313" key="3">
    <source>
        <dbReference type="EMBL" id="UOE26601.1"/>
    </source>
</evidence>
<dbReference type="RefSeq" id="WP_243569418.1">
    <property type="nucleotide sequence ID" value="NZ_BAAARD010000004.1"/>
</dbReference>
<protein>
    <submittedName>
        <fullName evidence="3">GNAT family N-acetyltransferase</fullName>
    </submittedName>
</protein>
<dbReference type="InterPro" id="IPR016181">
    <property type="entry name" value="Acyl_CoA_acyltransferase"/>
</dbReference>
<dbReference type="Proteomes" id="UP000831304">
    <property type="component" value="Chromosome"/>
</dbReference>
<accession>A0ABY4AXV8</accession>
<evidence type="ECO:0000256" key="1">
    <source>
        <dbReference type="ARBA" id="ARBA00022679"/>
    </source>
</evidence>
<dbReference type="SUPFAM" id="SSF55729">
    <property type="entry name" value="Acyl-CoA N-acyltransferases (Nat)"/>
    <property type="match status" value="1"/>
</dbReference>
<gene>
    <name evidence="3" type="ORF">MTP13_02130</name>
</gene>
<dbReference type="Pfam" id="PF00583">
    <property type="entry name" value="Acetyltransf_1"/>
    <property type="match status" value="1"/>
</dbReference>
<organism evidence="3 4">
    <name type="scientific">Agromyces soli</name>
    <dbReference type="NCBI Taxonomy" id="659012"/>
    <lineage>
        <taxon>Bacteria</taxon>
        <taxon>Bacillati</taxon>
        <taxon>Actinomycetota</taxon>
        <taxon>Actinomycetes</taxon>
        <taxon>Micrococcales</taxon>
        <taxon>Microbacteriaceae</taxon>
        <taxon>Agromyces</taxon>
    </lineage>
</organism>
<proteinExistence type="predicted"/>
<dbReference type="PANTHER" id="PTHR13947:SF37">
    <property type="entry name" value="LD18367P"/>
    <property type="match status" value="1"/>
</dbReference>
<dbReference type="PROSITE" id="PS51186">
    <property type="entry name" value="GNAT"/>
    <property type="match status" value="1"/>
</dbReference>
<dbReference type="InterPro" id="IPR050769">
    <property type="entry name" value="NAT_camello-type"/>
</dbReference>
<name>A0ABY4AXV8_9MICO</name>
<evidence type="ECO:0000313" key="4">
    <source>
        <dbReference type="Proteomes" id="UP000831304"/>
    </source>
</evidence>
<dbReference type="EMBL" id="CP094533">
    <property type="protein sequence ID" value="UOE26601.1"/>
    <property type="molecule type" value="Genomic_DNA"/>
</dbReference>
<sequence>MSAPVAVRELGAAELDELAPRLLAIQHAAYAVEAALIGDDRIPPLHETEAGLRAAGLRWLVAERAGELTGALGFTVDDEVLDLDRLVVAPEHARRGAGRALVVAALALAPEAVVATGRGNEPARGLYESAGFAHEGDLEVLPGLWISRFRRGTPNRRASA</sequence>
<dbReference type="PANTHER" id="PTHR13947">
    <property type="entry name" value="GNAT FAMILY N-ACETYLTRANSFERASE"/>
    <property type="match status" value="1"/>
</dbReference>